<gene>
    <name evidence="6" type="ORF">H8K33_10065</name>
</gene>
<dbReference type="EMBL" id="JACOFU010000003">
    <property type="protein sequence ID" value="MBC3831854.1"/>
    <property type="molecule type" value="Genomic_DNA"/>
</dbReference>
<sequence length="352" mass="40036">MAIFDQLLLLFSGLGGIHGLLLAAYLFFRKPGAWSNRFLAGVIFMLSIRVLKSVLFHFNPAIGKQILQLGLSACFLIGPLLYCYSLQFLGIYRHASLHRLHLIIPATMIIVLGGLFPYHLHPQLWGGLFYKIINYVWLIYTLLSVYILWPKMIALNLTNWRQQIDLIIVSSIVFGSGLIWCTYYFATYTSYISGALTFTFLISIGVLTVFLHIQQQKNKVISPYANKKISVNDATPLITELEQFMIAQQVFLDANLVMPKLAKMLSWSTPKLSQLLNDNLHQSFNDFVNSYRIEHAKTLLQSDTAMKMEELAERSGFNSLSTFYTAFKKHTQLTPAKYKALQSLPNSETINS</sequence>
<keyword evidence="4" id="KW-0472">Membrane</keyword>
<evidence type="ECO:0000256" key="1">
    <source>
        <dbReference type="ARBA" id="ARBA00023015"/>
    </source>
</evidence>
<dbReference type="InterPro" id="IPR009057">
    <property type="entry name" value="Homeodomain-like_sf"/>
</dbReference>
<comment type="caution">
    <text evidence="6">The sequence shown here is derived from an EMBL/GenBank/DDBJ whole genome shotgun (WGS) entry which is preliminary data.</text>
</comment>
<dbReference type="Proteomes" id="UP000643610">
    <property type="component" value="Unassembled WGS sequence"/>
</dbReference>
<keyword evidence="1" id="KW-0805">Transcription regulation</keyword>
<keyword evidence="2" id="KW-0238">DNA-binding</keyword>
<feature type="transmembrane region" description="Helical" evidence="4">
    <location>
        <begin position="102"/>
        <end position="120"/>
    </location>
</feature>
<dbReference type="RefSeq" id="WP_186890880.1">
    <property type="nucleotide sequence ID" value="NZ_JACOFU010000003.1"/>
</dbReference>
<feature type="transmembrane region" description="Helical" evidence="4">
    <location>
        <begin position="6"/>
        <end position="26"/>
    </location>
</feature>
<dbReference type="InterPro" id="IPR018062">
    <property type="entry name" value="HTH_AraC-typ_CS"/>
</dbReference>
<organism evidence="6 7">
    <name type="scientific">Undibacterium amnicola</name>
    <dbReference type="NCBI Taxonomy" id="1834038"/>
    <lineage>
        <taxon>Bacteria</taxon>
        <taxon>Pseudomonadati</taxon>
        <taxon>Pseudomonadota</taxon>
        <taxon>Betaproteobacteria</taxon>
        <taxon>Burkholderiales</taxon>
        <taxon>Oxalobacteraceae</taxon>
        <taxon>Undibacterium</taxon>
    </lineage>
</organism>
<dbReference type="Pfam" id="PF12833">
    <property type="entry name" value="HTH_18"/>
    <property type="match status" value="1"/>
</dbReference>
<dbReference type="SUPFAM" id="SSF46689">
    <property type="entry name" value="Homeodomain-like"/>
    <property type="match status" value="1"/>
</dbReference>
<dbReference type="PROSITE" id="PS00041">
    <property type="entry name" value="HTH_ARAC_FAMILY_1"/>
    <property type="match status" value="1"/>
</dbReference>
<reference evidence="6 7" key="1">
    <citation type="submission" date="2020-08" db="EMBL/GenBank/DDBJ databases">
        <title>Novel species isolated from subtropical streams in China.</title>
        <authorList>
            <person name="Lu H."/>
        </authorList>
    </citation>
    <scope>NUCLEOTIDE SEQUENCE [LARGE SCALE GENOMIC DNA]</scope>
    <source>
        <strain evidence="6 7">KCTC 52442</strain>
    </source>
</reference>
<feature type="domain" description="HTH araC/xylS-type" evidence="5">
    <location>
        <begin position="242"/>
        <end position="341"/>
    </location>
</feature>
<feature type="transmembrane region" description="Helical" evidence="4">
    <location>
        <begin position="166"/>
        <end position="185"/>
    </location>
</feature>
<feature type="transmembrane region" description="Helical" evidence="4">
    <location>
        <begin position="38"/>
        <end position="58"/>
    </location>
</feature>
<accession>A0ABR6XQX0</accession>
<proteinExistence type="predicted"/>
<evidence type="ECO:0000256" key="4">
    <source>
        <dbReference type="SAM" id="Phobius"/>
    </source>
</evidence>
<protein>
    <submittedName>
        <fullName evidence="6">AraC family transcriptional regulator</fullName>
    </submittedName>
</protein>
<dbReference type="PROSITE" id="PS01124">
    <property type="entry name" value="HTH_ARAC_FAMILY_2"/>
    <property type="match status" value="1"/>
</dbReference>
<keyword evidence="7" id="KW-1185">Reference proteome</keyword>
<dbReference type="SMART" id="SM00342">
    <property type="entry name" value="HTH_ARAC"/>
    <property type="match status" value="1"/>
</dbReference>
<dbReference type="PANTHER" id="PTHR43280:SF29">
    <property type="entry name" value="ARAC-FAMILY TRANSCRIPTIONAL REGULATOR"/>
    <property type="match status" value="1"/>
</dbReference>
<dbReference type="InterPro" id="IPR018060">
    <property type="entry name" value="HTH_AraC"/>
</dbReference>
<evidence type="ECO:0000256" key="2">
    <source>
        <dbReference type="ARBA" id="ARBA00023125"/>
    </source>
</evidence>
<evidence type="ECO:0000259" key="5">
    <source>
        <dbReference type="PROSITE" id="PS01124"/>
    </source>
</evidence>
<dbReference type="Gene3D" id="1.10.10.60">
    <property type="entry name" value="Homeodomain-like"/>
    <property type="match status" value="1"/>
</dbReference>
<evidence type="ECO:0000313" key="6">
    <source>
        <dbReference type="EMBL" id="MBC3831854.1"/>
    </source>
</evidence>
<keyword evidence="4" id="KW-0812">Transmembrane</keyword>
<evidence type="ECO:0000256" key="3">
    <source>
        <dbReference type="ARBA" id="ARBA00023163"/>
    </source>
</evidence>
<keyword evidence="4" id="KW-1133">Transmembrane helix</keyword>
<evidence type="ECO:0000313" key="7">
    <source>
        <dbReference type="Proteomes" id="UP000643610"/>
    </source>
</evidence>
<dbReference type="PANTHER" id="PTHR43280">
    <property type="entry name" value="ARAC-FAMILY TRANSCRIPTIONAL REGULATOR"/>
    <property type="match status" value="1"/>
</dbReference>
<name>A0ABR6XQX0_9BURK</name>
<feature type="transmembrane region" description="Helical" evidence="4">
    <location>
        <begin position="70"/>
        <end position="90"/>
    </location>
</feature>
<keyword evidence="3" id="KW-0804">Transcription</keyword>
<feature type="transmembrane region" description="Helical" evidence="4">
    <location>
        <begin position="132"/>
        <end position="154"/>
    </location>
</feature>
<feature type="transmembrane region" description="Helical" evidence="4">
    <location>
        <begin position="191"/>
        <end position="213"/>
    </location>
</feature>